<dbReference type="UniPathway" id="UPA00251">
    <property type="reaction ID" value="UER00322"/>
</dbReference>
<sequence length="146" mass="17356">MHPKNPHAPTMHFNYRYFETEEWNGIPGQWWFGGGTDITPNFVVEEDMRHFHGTYKEVCDRHDPAWYPKFKKWCDEYFLIGHRGETRGLGGIFFDDLNDRDPDKIFAFSTEAANSVVKAYTPLVVRHKDDPYTEQEKAWQQVRRGR</sequence>
<comment type="catalytic activity">
    <reaction evidence="7">
        <text>coproporphyrinogen III + O2 + 2 H(+) = protoporphyrinogen IX + 2 CO2 + 2 H2O</text>
        <dbReference type="Rhea" id="RHEA:18257"/>
        <dbReference type="ChEBI" id="CHEBI:15377"/>
        <dbReference type="ChEBI" id="CHEBI:15378"/>
        <dbReference type="ChEBI" id="CHEBI:15379"/>
        <dbReference type="ChEBI" id="CHEBI:16526"/>
        <dbReference type="ChEBI" id="CHEBI:57307"/>
        <dbReference type="ChEBI" id="CHEBI:57309"/>
        <dbReference type="EC" id="1.3.3.3"/>
    </reaction>
</comment>
<dbReference type="Gene3D" id="3.40.1500.10">
    <property type="entry name" value="Coproporphyrinogen III oxidase, aerobic"/>
    <property type="match status" value="1"/>
</dbReference>
<dbReference type="GO" id="GO:0009570">
    <property type="term" value="C:chloroplast stroma"/>
    <property type="evidence" value="ECO:0007669"/>
    <property type="project" value="TreeGrafter"/>
</dbReference>
<dbReference type="STRING" id="145388.A0A0D2IT61"/>
<dbReference type="OrthoDB" id="15318at2759"/>
<evidence type="ECO:0000256" key="2">
    <source>
        <dbReference type="ARBA" id="ARBA00010644"/>
    </source>
</evidence>
<dbReference type="KEGG" id="mng:MNEG_16732"/>
<dbReference type="EMBL" id="KK106925">
    <property type="protein sequence ID" value="KIY91232.1"/>
    <property type="molecule type" value="Genomic_DNA"/>
</dbReference>
<evidence type="ECO:0000256" key="5">
    <source>
        <dbReference type="ARBA" id="ARBA00023002"/>
    </source>
</evidence>
<evidence type="ECO:0000313" key="9">
    <source>
        <dbReference type="Proteomes" id="UP000054498"/>
    </source>
</evidence>
<keyword evidence="5 8" id="KW-0560">Oxidoreductase</keyword>
<dbReference type="InterPro" id="IPR001260">
    <property type="entry name" value="Coprogen_oxidase_aer"/>
</dbReference>
<proteinExistence type="inferred from homology"/>
<evidence type="ECO:0000256" key="3">
    <source>
        <dbReference type="ARBA" id="ARBA00011738"/>
    </source>
</evidence>
<keyword evidence="9" id="KW-1185">Reference proteome</keyword>
<dbReference type="InterPro" id="IPR036406">
    <property type="entry name" value="Coprogen_oxidase_aer_sf"/>
</dbReference>
<evidence type="ECO:0000313" key="8">
    <source>
        <dbReference type="EMBL" id="KIY91232.1"/>
    </source>
</evidence>
<dbReference type="GeneID" id="25734521"/>
<evidence type="ECO:0000256" key="4">
    <source>
        <dbReference type="ARBA" id="ARBA00012869"/>
    </source>
</evidence>
<comment type="pathway">
    <text evidence="1">Porphyrin-containing compound metabolism; protoporphyrin-IX biosynthesis; protoporphyrinogen-IX from coproporphyrinogen-III (O2 route): step 1/1.</text>
</comment>
<dbReference type="SUPFAM" id="SSF102886">
    <property type="entry name" value="Coproporphyrinogen III oxidase"/>
    <property type="match status" value="1"/>
</dbReference>
<dbReference type="PROSITE" id="PS01021">
    <property type="entry name" value="COPROGEN_OXIDASE"/>
    <property type="match status" value="1"/>
</dbReference>
<keyword evidence="6" id="KW-0627">Porphyrin biosynthesis</keyword>
<comment type="subunit">
    <text evidence="3">Homodimer.</text>
</comment>
<evidence type="ECO:0000256" key="1">
    <source>
        <dbReference type="ARBA" id="ARBA00005168"/>
    </source>
</evidence>
<dbReference type="PANTHER" id="PTHR10755">
    <property type="entry name" value="COPROPORPHYRINOGEN III OXIDASE, MITOCHONDRIAL"/>
    <property type="match status" value="1"/>
</dbReference>
<dbReference type="EC" id="1.3.3.3" evidence="4"/>
<dbReference type="GO" id="GO:0006782">
    <property type="term" value="P:protoporphyrinogen IX biosynthetic process"/>
    <property type="evidence" value="ECO:0007669"/>
    <property type="project" value="UniProtKB-UniPathway"/>
</dbReference>
<dbReference type="PRINTS" id="PR00073">
    <property type="entry name" value="COPRGNOXDASE"/>
</dbReference>
<organism evidence="8 9">
    <name type="scientific">Monoraphidium neglectum</name>
    <dbReference type="NCBI Taxonomy" id="145388"/>
    <lineage>
        <taxon>Eukaryota</taxon>
        <taxon>Viridiplantae</taxon>
        <taxon>Chlorophyta</taxon>
        <taxon>core chlorophytes</taxon>
        <taxon>Chlorophyceae</taxon>
        <taxon>CS clade</taxon>
        <taxon>Sphaeropleales</taxon>
        <taxon>Selenastraceae</taxon>
        <taxon>Monoraphidium</taxon>
    </lineage>
</organism>
<dbReference type="Proteomes" id="UP000054498">
    <property type="component" value="Unassembled WGS sequence"/>
</dbReference>
<dbReference type="AlphaFoldDB" id="A0A0D2IT61"/>
<gene>
    <name evidence="8" type="ORF">MNEG_16732</name>
</gene>
<comment type="similarity">
    <text evidence="2">Belongs to the aerobic coproporphyrinogen-III oxidase family.</text>
</comment>
<dbReference type="PANTHER" id="PTHR10755:SF0">
    <property type="entry name" value="OXYGEN-DEPENDENT COPROPORPHYRINOGEN-III OXIDASE, MITOCHONDRIAL"/>
    <property type="match status" value="1"/>
</dbReference>
<dbReference type="InterPro" id="IPR018375">
    <property type="entry name" value="Coprogen_oxidase_CS"/>
</dbReference>
<dbReference type="GO" id="GO:0004109">
    <property type="term" value="F:coproporphyrinogen oxidase activity"/>
    <property type="evidence" value="ECO:0007669"/>
    <property type="project" value="UniProtKB-EC"/>
</dbReference>
<reference evidence="8 9" key="1">
    <citation type="journal article" date="2013" name="BMC Genomics">
        <title>Reconstruction of the lipid metabolism for the microalga Monoraphidium neglectum from its genome sequence reveals characteristics suitable for biofuel production.</title>
        <authorList>
            <person name="Bogen C."/>
            <person name="Al-Dilaimi A."/>
            <person name="Albersmeier A."/>
            <person name="Wichmann J."/>
            <person name="Grundmann M."/>
            <person name="Rupp O."/>
            <person name="Lauersen K.J."/>
            <person name="Blifernez-Klassen O."/>
            <person name="Kalinowski J."/>
            <person name="Goesmann A."/>
            <person name="Mussgnug J.H."/>
            <person name="Kruse O."/>
        </authorList>
    </citation>
    <scope>NUCLEOTIDE SEQUENCE [LARGE SCALE GENOMIC DNA]</scope>
    <source>
        <strain evidence="8 9">SAG 48.87</strain>
    </source>
</reference>
<evidence type="ECO:0000256" key="7">
    <source>
        <dbReference type="ARBA" id="ARBA00049102"/>
    </source>
</evidence>
<accession>A0A0D2IT61</accession>
<evidence type="ECO:0000256" key="6">
    <source>
        <dbReference type="ARBA" id="ARBA00023244"/>
    </source>
</evidence>
<protein>
    <recommendedName>
        <fullName evidence="4">coproporphyrinogen oxidase</fullName>
        <ecNumber evidence="4">1.3.3.3</ecNumber>
    </recommendedName>
</protein>
<dbReference type="RefSeq" id="XP_013890252.1">
    <property type="nucleotide sequence ID" value="XM_014034798.1"/>
</dbReference>
<name>A0A0D2IT61_9CHLO</name>
<dbReference type="Pfam" id="PF01218">
    <property type="entry name" value="Coprogen_oxidas"/>
    <property type="match status" value="1"/>
</dbReference>